<dbReference type="InterPro" id="IPR016032">
    <property type="entry name" value="Sig_transdc_resp-reg_C-effctor"/>
</dbReference>
<reference evidence="2" key="1">
    <citation type="submission" date="2021-10" db="EMBL/GenBank/DDBJ databases">
        <title>Collection of gut derived symbiotic bacterial strains cultured from healthy donors.</title>
        <authorList>
            <person name="Lin H."/>
            <person name="Littmann E."/>
            <person name="Kohout C."/>
            <person name="Pamer E.G."/>
        </authorList>
    </citation>
    <scope>NUCLEOTIDE SEQUENCE</scope>
    <source>
        <strain evidence="2">DFI.2.94</strain>
    </source>
</reference>
<dbReference type="Gene3D" id="1.10.10.10">
    <property type="entry name" value="Winged helix-like DNA-binding domain superfamily/Winged helix DNA-binding domain"/>
    <property type="match status" value="1"/>
</dbReference>
<protein>
    <submittedName>
        <fullName evidence="2">Helix-turn-helix transcriptional regulator</fullName>
    </submittedName>
</protein>
<name>A0AAP2Q7K8_PARDI</name>
<organism evidence="2 3">
    <name type="scientific">Parabacteroides distasonis</name>
    <dbReference type="NCBI Taxonomy" id="823"/>
    <lineage>
        <taxon>Bacteria</taxon>
        <taxon>Pseudomonadati</taxon>
        <taxon>Bacteroidota</taxon>
        <taxon>Bacteroidia</taxon>
        <taxon>Bacteroidales</taxon>
        <taxon>Tannerellaceae</taxon>
        <taxon>Parabacteroides</taxon>
    </lineage>
</organism>
<dbReference type="InterPro" id="IPR036388">
    <property type="entry name" value="WH-like_DNA-bd_sf"/>
</dbReference>
<dbReference type="InterPro" id="IPR000792">
    <property type="entry name" value="Tscrpt_reg_LuxR_C"/>
</dbReference>
<dbReference type="Proteomes" id="UP001198806">
    <property type="component" value="Unassembled WGS sequence"/>
</dbReference>
<evidence type="ECO:0000259" key="1">
    <source>
        <dbReference type="PROSITE" id="PS50043"/>
    </source>
</evidence>
<sequence>MNTFEDLFSEYAGRITDTVNEQESVFIQYCKLFSSIITDSFYVLDIVQKQFCYIKPDNLFLCDHSVEEAMRLGHDFYTQIIHPDDLPLWTNILKIIPQYLDRKDKWNEIDYFSCTLRLLRKYSFSSHFLSQMVYQRMKPICLNNNLRYLICIVENSTDKKAGNLFLHNKDKSTYEEYNFITRRWKQDKIEILTEREKAILMLAQQCKNTVEIANELCKGQHTIRNQIKALFNKLKVHSMQEALQISKNRLK</sequence>
<dbReference type="Gene3D" id="3.30.450.20">
    <property type="entry name" value="PAS domain"/>
    <property type="match status" value="1"/>
</dbReference>
<dbReference type="AlphaFoldDB" id="A0AAP2Q7K8"/>
<proteinExistence type="predicted"/>
<dbReference type="RefSeq" id="WP_192922584.1">
    <property type="nucleotide sequence ID" value="NZ_JADMUS010000002.1"/>
</dbReference>
<dbReference type="Pfam" id="PF00196">
    <property type="entry name" value="GerE"/>
    <property type="match status" value="1"/>
</dbReference>
<accession>A0AAP2Q7K8</accession>
<evidence type="ECO:0000313" key="3">
    <source>
        <dbReference type="Proteomes" id="UP001198806"/>
    </source>
</evidence>
<gene>
    <name evidence="2" type="ORF">LI194_10055</name>
</gene>
<dbReference type="EMBL" id="JAJCNI010000010">
    <property type="protein sequence ID" value="MCB6518138.1"/>
    <property type="molecule type" value="Genomic_DNA"/>
</dbReference>
<dbReference type="PROSITE" id="PS50043">
    <property type="entry name" value="HTH_LUXR_2"/>
    <property type="match status" value="1"/>
</dbReference>
<evidence type="ECO:0000313" key="2">
    <source>
        <dbReference type="EMBL" id="MCB6518138.1"/>
    </source>
</evidence>
<dbReference type="GO" id="GO:0003677">
    <property type="term" value="F:DNA binding"/>
    <property type="evidence" value="ECO:0007669"/>
    <property type="project" value="InterPro"/>
</dbReference>
<feature type="domain" description="HTH luxR-type" evidence="1">
    <location>
        <begin position="185"/>
        <end position="250"/>
    </location>
</feature>
<dbReference type="GO" id="GO:0006355">
    <property type="term" value="P:regulation of DNA-templated transcription"/>
    <property type="evidence" value="ECO:0007669"/>
    <property type="project" value="InterPro"/>
</dbReference>
<comment type="caution">
    <text evidence="2">The sequence shown here is derived from an EMBL/GenBank/DDBJ whole genome shotgun (WGS) entry which is preliminary data.</text>
</comment>
<dbReference type="SMART" id="SM00421">
    <property type="entry name" value="HTH_LUXR"/>
    <property type="match status" value="1"/>
</dbReference>
<dbReference type="SUPFAM" id="SSF46894">
    <property type="entry name" value="C-terminal effector domain of the bipartite response regulators"/>
    <property type="match status" value="1"/>
</dbReference>